<dbReference type="Proteomes" id="UP000282656">
    <property type="component" value="Unassembled WGS sequence"/>
</dbReference>
<organism evidence="3 4">
    <name type="scientific">Corallococcus interemptor</name>
    <dbReference type="NCBI Taxonomy" id="2316720"/>
    <lineage>
        <taxon>Bacteria</taxon>
        <taxon>Pseudomonadati</taxon>
        <taxon>Myxococcota</taxon>
        <taxon>Myxococcia</taxon>
        <taxon>Myxococcales</taxon>
        <taxon>Cystobacterineae</taxon>
        <taxon>Myxococcaceae</taxon>
        <taxon>Corallococcus</taxon>
    </lineage>
</organism>
<accession>A0A3A8QX01</accession>
<dbReference type="Pfam" id="PF00248">
    <property type="entry name" value="Aldo_ket_red"/>
    <property type="match status" value="1"/>
</dbReference>
<dbReference type="EMBL" id="RAWM01000034">
    <property type="protein sequence ID" value="RKH69372.1"/>
    <property type="molecule type" value="Genomic_DNA"/>
</dbReference>
<comment type="caution">
    <text evidence="3">The sequence shown here is derived from an EMBL/GenBank/DDBJ whole genome shotgun (WGS) entry which is preliminary data.</text>
</comment>
<dbReference type="OrthoDB" id="9773828at2"/>
<reference evidence="4" key="1">
    <citation type="submission" date="2018-09" db="EMBL/GenBank/DDBJ databases">
        <authorList>
            <person name="Livingstone P.G."/>
            <person name="Whitworth D.E."/>
        </authorList>
    </citation>
    <scope>NUCLEOTIDE SEQUENCE [LARGE SCALE GENOMIC DNA]</scope>
    <source>
        <strain evidence="4">AB047A</strain>
    </source>
</reference>
<dbReference type="SUPFAM" id="SSF51430">
    <property type="entry name" value="NAD(P)-linked oxidoreductase"/>
    <property type="match status" value="1"/>
</dbReference>
<keyword evidence="4" id="KW-1185">Reference proteome</keyword>
<evidence type="ECO:0000313" key="3">
    <source>
        <dbReference type="EMBL" id="RKH69372.1"/>
    </source>
</evidence>
<feature type="compositionally biased region" description="Polar residues" evidence="1">
    <location>
        <begin position="230"/>
        <end position="239"/>
    </location>
</feature>
<feature type="domain" description="NADP-dependent oxidoreductase" evidence="2">
    <location>
        <begin position="27"/>
        <end position="219"/>
    </location>
</feature>
<evidence type="ECO:0000256" key="1">
    <source>
        <dbReference type="SAM" id="MobiDB-lite"/>
    </source>
</evidence>
<evidence type="ECO:0000259" key="2">
    <source>
        <dbReference type="Pfam" id="PF00248"/>
    </source>
</evidence>
<dbReference type="CDD" id="cd19100">
    <property type="entry name" value="AKR_unchar"/>
    <property type="match status" value="1"/>
</dbReference>
<dbReference type="AlphaFoldDB" id="A0A3A8QX01"/>
<gene>
    <name evidence="3" type="ORF">D7X96_15390</name>
</gene>
<dbReference type="Gene3D" id="3.20.20.100">
    <property type="entry name" value="NADP-dependent oxidoreductase domain"/>
    <property type="match status" value="1"/>
</dbReference>
<dbReference type="PANTHER" id="PTHR43312:SF1">
    <property type="entry name" value="NADP-DEPENDENT OXIDOREDUCTASE DOMAIN-CONTAINING PROTEIN"/>
    <property type="match status" value="1"/>
</dbReference>
<dbReference type="PANTHER" id="PTHR43312">
    <property type="entry name" value="D-THREO-ALDOSE 1-DEHYDROGENASE"/>
    <property type="match status" value="1"/>
</dbReference>
<sequence>MTTTSLPRFTPRRALGRTGFTATAVGIGDLADRTVPREELIATLARALDAGLNVIDTAPGYEDGLSEEVVGQALRGRREGVFVIDKVDALDAPVAPQVELSLRRLGLPWVDLFALHAVKSLAQWEALARPGGALEQLEACVAKGQARFKGISCHHPDALVAAVRSGRCDVVMFPLGPFVDARYVEQVLPLAREKGVGVVSFKTFGAGKLLGDTEGYGRPLQARPRGKVSSPGSGDQTPGTPELPHLSVAECVRYTLTLEPDVMLLGMGFPNEQDAALQAAAAFRPLDPAGMRAVRERAHAAIQGKGAVWWNPPSPDVAAG</sequence>
<name>A0A3A8QX01_9BACT</name>
<dbReference type="InterPro" id="IPR036812">
    <property type="entry name" value="NAD(P)_OxRdtase_dom_sf"/>
</dbReference>
<dbReference type="RefSeq" id="WP_120548093.1">
    <property type="nucleotide sequence ID" value="NZ_RAWM01000034.1"/>
</dbReference>
<dbReference type="InterPro" id="IPR023210">
    <property type="entry name" value="NADP_OxRdtase_dom"/>
</dbReference>
<dbReference type="InterPro" id="IPR053135">
    <property type="entry name" value="AKR2_Oxidoreductase"/>
</dbReference>
<protein>
    <submittedName>
        <fullName evidence="3">Aldo/keto reductase</fullName>
    </submittedName>
</protein>
<evidence type="ECO:0000313" key="4">
    <source>
        <dbReference type="Proteomes" id="UP000282656"/>
    </source>
</evidence>
<proteinExistence type="predicted"/>
<feature type="region of interest" description="Disordered" evidence="1">
    <location>
        <begin position="215"/>
        <end position="244"/>
    </location>
</feature>